<gene>
    <name evidence="1" type="ORF">NQ176_g9185</name>
</gene>
<proteinExistence type="predicted"/>
<name>A0ACC1MNM6_9HYPO</name>
<protein>
    <submittedName>
        <fullName evidence="1">Uncharacterized protein</fullName>
    </submittedName>
</protein>
<evidence type="ECO:0000313" key="1">
    <source>
        <dbReference type="EMBL" id="KAJ2968429.1"/>
    </source>
</evidence>
<organism evidence="1 2">
    <name type="scientific">Zarea fungicola</name>
    <dbReference type="NCBI Taxonomy" id="93591"/>
    <lineage>
        <taxon>Eukaryota</taxon>
        <taxon>Fungi</taxon>
        <taxon>Dikarya</taxon>
        <taxon>Ascomycota</taxon>
        <taxon>Pezizomycotina</taxon>
        <taxon>Sordariomycetes</taxon>
        <taxon>Hypocreomycetidae</taxon>
        <taxon>Hypocreales</taxon>
        <taxon>Cordycipitaceae</taxon>
        <taxon>Zarea</taxon>
    </lineage>
</organism>
<accession>A0ACC1MNM6</accession>
<comment type="caution">
    <text evidence="1">The sequence shown here is derived from an EMBL/GenBank/DDBJ whole genome shotgun (WGS) entry which is preliminary data.</text>
</comment>
<dbReference type="EMBL" id="JANJQO010002001">
    <property type="protein sequence ID" value="KAJ2968429.1"/>
    <property type="molecule type" value="Genomic_DNA"/>
</dbReference>
<sequence>MSTLALSPSSRPDWDRRSSELWAQSCAHKDTYFERIGNFGVYLHPSVLSPKYFPETVWFGENLPSIIQGKSVLEVGLGSGLVSLHLAASGSVVAGVDINPKAVEISKMNFESNNQVGEIVLSNLFENVTKKYDFIFWNHPWAWDASMQADDEKLEMFLDEGYVALNRFIAEAKSYLNEGGSVLLGTVPYANLSAIEEISTAHGYTQEIVREGLGDMGNGVTEQYYIIQIRPN</sequence>
<reference evidence="1" key="1">
    <citation type="submission" date="2022-08" db="EMBL/GenBank/DDBJ databases">
        <title>Genome Sequence of Lecanicillium fungicola.</title>
        <authorList>
            <person name="Buettner E."/>
        </authorList>
    </citation>
    <scope>NUCLEOTIDE SEQUENCE</scope>
    <source>
        <strain evidence="1">Babe33</strain>
    </source>
</reference>
<dbReference type="Proteomes" id="UP001143910">
    <property type="component" value="Unassembled WGS sequence"/>
</dbReference>
<keyword evidence="2" id="KW-1185">Reference proteome</keyword>
<evidence type="ECO:0000313" key="2">
    <source>
        <dbReference type="Proteomes" id="UP001143910"/>
    </source>
</evidence>